<dbReference type="CDD" id="cd01837">
    <property type="entry name" value="SGNH_plant_lipase_like"/>
    <property type="match status" value="1"/>
</dbReference>
<dbReference type="PANTHER" id="PTHR45642">
    <property type="entry name" value="GDSL ESTERASE/LIPASE EXL3"/>
    <property type="match status" value="1"/>
</dbReference>
<reference evidence="3 4" key="1">
    <citation type="submission" date="2022-03" db="EMBL/GenBank/DDBJ databases">
        <authorList>
            <person name="Nunn A."/>
            <person name="Chopra R."/>
            <person name="Nunn A."/>
            <person name="Contreras Garrido A."/>
        </authorList>
    </citation>
    <scope>NUCLEOTIDE SEQUENCE [LARGE SCALE GENOMIC DNA]</scope>
</reference>
<evidence type="ECO:0000313" key="4">
    <source>
        <dbReference type="Proteomes" id="UP000836841"/>
    </source>
</evidence>
<dbReference type="InterPro" id="IPR050592">
    <property type="entry name" value="GDSL_lipolytic_enzyme"/>
</dbReference>
<dbReference type="SUPFAM" id="SSF52266">
    <property type="entry name" value="SGNH hydrolase"/>
    <property type="match status" value="1"/>
</dbReference>
<dbReference type="InterPro" id="IPR036514">
    <property type="entry name" value="SGNH_hydro_sf"/>
</dbReference>
<keyword evidence="2" id="KW-0732">Signal</keyword>
<dbReference type="InterPro" id="IPR035669">
    <property type="entry name" value="SGNH_plant_lipase-like"/>
</dbReference>
<feature type="non-terminal residue" evidence="3">
    <location>
        <position position="325"/>
    </location>
</feature>
<evidence type="ECO:0008006" key="5">
    <source>
        <dbReference type="Google" id="ProtNLM"/>
    </source>
</evidence>
<dbReference type="Pfam" id="PF00657">
    <property type="entry name" value="Lipase_GDSL"/>
    <property type="match status" value="1"/>
</dbReference>
<feature type="chain" id="PRO_5043784667" description="GDSL esterase/lipase" evidence="2">
    <location>
        <begin position="18"/>
        <end position="325"/>
    </location>
</feature>
<dbReference type="EMBL" id="OU466860">
    <property type="protein sequence ID" value="CAH2061114.1"/>
    <property type="molecule type" value="Genomic_DNA"/>
</dbReference>
<comment type="similarity">
    <text evidence="1">Belongs to the 'GDSL' lipolytic enzyme family.</text>
</comment>
<dbReference type="GO" id="GO:0005576">
    <property type="term" value="C:extracellular region"/>
    <property type="evidence" value="ECO:0007669"/>
    <property type="project" value="TreeGrafter"/>
</dbReference>
<name>A0AAU9S9X9_THLAR</name>
<protein>
    <recommendedName>
        <fullName evidence="5">GDSL esterase/lipase</fullName>
    </recommendedName>
</protein>
<keyword evidence="4" id="KW-1185">Reference proteome</keyword>
<dbReference type="Gene3D" id="3.40.50.1110">
    <property type="entry name" value="SGNH hydrolase"/>
    <property type="match status" value="1"/>
</dbReference>
<dbReference type="AlphaFoldDB" id="A0AAU9S9X9"/>
<proteinExistence type="inferred from homology"/>
<feature type="signal peptide" evidence="2">
    <location>
        <begin position="1"/>
        <end position="17"/>
    </location>
</feature>
<dbReference type="Proteomes" id="UP000836841">
    <property type="component" value="Chromosome 4"/>
</dbReference>
<dbReference type="InterPro" id="IPR001087">
    <property type="entry name" value="GDSL"/>
</dbReference>
<evidence type="ECO:0000313" key="3">
    <source>
        <dbReference type="EMBL" id="CAH2061114.1"/>
    </source>
</evidence>
<dbReference type="GO" id="GO:0016788">
    <property type="term" value="F:hydrolase activity, acting on ester bonds"/>
    <property type="evidence" value="ECO:0007669"/>
    <property type="project" value="InterPro"/>
</dbReference>
<accession>A0AAU9S9X9</accession>
<sequence>IKVVVVFLLSLSHSCFQAIQQQNREFPTILAFGDSILDTDNNNLLVTMTRSNFVPYGRDFPLHIPTGRFGNGKVLSDLVASSLGIKDLLPAFRSPFLKASELPTGVCFASGGSGLDKLTATILVRGYMGRRSIGDAAKVKEIIANAVILISVGNNDIAVTYYATMARRTSYNIETYTDMLIGWKTVFIKNLYNLGVRKFAVLGTIPIGCLPGARQVNEDFTCNPTVNYAARIYNQKVSTMVDKFSQNLPDAKLVHIDLYNPLIHVVNNPKQYGFTTAKPCCCSVMSPIPCLNSSNHVFWDFGHPSEKAIRTVLPSVVNAIRNKLA</sequence>
<dbReference type="PANTHER" id="PTHR45642:SF89">
    <property type="entry name" value="GDSL-LIKE LIPASE_ACYLHYDROLASE FAMILY PROTEIN"/>
    <property type="match status" value="1"/>
</dbReference>
<gene>
    <name evidence="3" type="ORF">TAV2_LOCUS14835</name>
</gene>
<evidence type="ECO:0000256" key="1">
    <source>
        <dbReference type="ARBA" id="ARBA00008668"/>
    </source>
</evidence>
<organism evidence="3 4">
    <name type="scientific">Thlaspi arvense</name>
    <name type="common">Field penny-cress</name>
    <dbReference type="NCBI Taxonomy" id="13288"/>
    <lineage>
        <taxon>Eukaryota</taxon>
        <taxon>Viridiplantae</taxon>
        <taxon>Streptophyta</taxon>
        <taxon>Embryophyta</taxon>
        <taxon>Tracheophyta</taxon>
        <taxon>Spermatophyta</taxon>
        <taxon>Magnoliopsida</taxon>
        <taxon>eudicotyledons</taxon>
        <taxon>Gunneridae</taxon>
        <taxon>Pentapetalae</taxon>
        <taxon>rosids</taxon>
        <taxon>malvids</taxon>
        <taxon>Brassicales</taxon>
        <taxon>Brassicaceae</taxon>
        <taxon>Thlaspideae</taxon>
        <taxon>Thlaspi</taxon>
    </lineage>
</organism>
<evidence type="ECO:0000256" key="2">
    <source>
        <dbReference type="SAM" id="SignalP"/>
    </source>
</evidence>
<feature type="non-terminal residue" evidence="3">
    <location>
        <position position="1"/>
    </location>
</feature>